<name>A0A178HXN6_9HYPH</name>
<comment type="cofactor">
    <cofactor evidence="4">
        <name>Mg(2+)</name>
        <dbReference type="ChEBI" id="CHEBI:18420"/>
    </cofactor>
</comment>
<dbReference type="Gene3D" id="3.30.540.10">
    <property type="entry name" value="Fructose-1,6-Bisphosphatase, subunit A, domain 1"/>
    <property type="match status" value="1"/>
</dbReference>
<dbReference type="GO" id="GO:0046872">
    <property type="term" value="F:metal ion binding"/>
    <property type="evidence" value="ECO:0007669"/>
    <property type="project" value="UniProtKB-KW"/>
</dbReference>
<evidence type="ECO:0000256" key="4">
    <source>
        <dbReference type="PIRSR" id="PIRSR600760-2"/>
    </source>
</evidence>
<sequence>MTIALTNECPNAADLLALAERAARTAGKYLHEHFRGQMVVDRKTRKSDVVTIHDRHAEILIRDIILQAAPDSCIWGEEFGAGGEGDTVWFIDPIDGTSNFAGGMPIYCVSIGIAWRGALVGGVVYDPERDEAFVGSPHGFFVNGQPCAEYAEIDASNAICLTNFPHEGAVSDQELAAYRRVLADFRAVRRFGSAAIALAYVAAGRADVCCELSTYPWDHAAGTALVLASGGTVVARNTSGLPEADVSKFACYVAHGKGFDLVGSVLAELIDNVPDRSVINA</sequence>
<dbReference type="GO" id="GO:0008934">
    <property type="term" value="F:inositol monophosphate 1-phosphatase activity"/>
    <property type="evidence" value="ECO:0007669"/>
    <property type="project" value="TreeGrafter"/>
</dbReference>
<protein>
    <recommendedName>
        <fullName evidence="7">Inositol-phosphate phosphatase</fullName>
    </recommendedName>
</protein>
<keyword evidence="2 4" id="KW-0479">Metal-binding</keyword>
<evidence type="ECO:0000256" key="1">
    <source>
        <dbReference type="ARBA" id="ARBA00009759"/>
    </source>
</evidence>
<feature type="binding site" evidence="4">
    <location>
        <position position="218"/>
    </location>
    <ligand>
        <name>Mg(2+)</name>
        <dbReference type="ChEBI" id="CHEBI:18420"/>
        <label>1</label>
        <note>catalytic</note>
    </ligand>
</feature>
<dbReference type="OrthoDB" id="9785695at2"/>
<feature type="binding site" evidence="4">
    <location>
        <position position="77"/>
    </location>
    <ligand>
        <name>Mg(2+)</name>
        <dbReference type="ChEBI" id="CHEBI:18420"/>
        <label>1</label>
        <note>catalytic</note>
    </ligand>
</feature>
<dbReference type="GO" id="GO:0007165">
    <property type="term" value="P:signal transduction"/>
    <property type="evidence" value="ECO:0007669"/>
    <property type="project" value="TreeGrafter"/>
</dbReference>
<dbReference type="STRING" id="1770058.A3840_08865"/>
<evidence type="ECO:0000256" key="3">
    <source>
        <dbReference type="ARBA" id="ARBA00022842"/>
    </source>
</evidence>
<organism evidence="5 6">
    <name type="scientific">Devosia elaeis</name>
    <dbReference type="NCBI Taxonomy" id="1770058"/>
    <lineage>
        <taxon>Bacteria</taxon>
        <taxon>Pseudomonadati</taxon>
        <taxon>Pseudomonadota</taxon>
        <taxon>Alphaproteobacteria</taxon>
        <taxon>Hyphomicrobiales</taxon>
        <taxon>Devosiaceae</taxon>
        <taxon>Devosia</taxon>
    </lineage>
</organism>
<accession>A0A178HXN6</accession>
<keyword evidence="6" id="KW-1185">Reference proteome</keyword>
<evidence type="ECO:0000256" key="2">
    <source>
        <dbReference type="ARBA" id="ARBA00022723"/>
    </source>
</evidence>
<dbReference type="PROSITE" id="PS00630">
    <property type="entry name" value="IMP_2"/>
    <property type="match status" value="1"/>
</dbReference>
<dbReference type="AlphaFoldDB" id="A0A178HXN6"/>
<comment type="caution">
    <text evidence="5">The sequence shown here is derived from an EMBL/GenBank/DDBJ whole genome shotgun (WGS) entry which is preliminary data.</text>
</comment>
<dbReference type="Proteomes" id="UP000078389">
    <property type="component" value="Unassembled WGS sequence"/>
</dbReference>
<gene>
    <name evidence="5" type="ORF">A3840_08865</name>
</gene>
<dbReference type="InterPro" id="IPR000760">
    <property type="entry name" value="Inositol_monophosphatase-like"/>
</dbReference>
<feature type="binding site" evidence="4">
    <location>
        <position position="92"/>
    </location>
    <ligand>
        <name>Mg(2+)</name>
        <dbReference type="ChEBI" id="CHEBI:18420"/>
        <label>1</label>
        <note>catalytic</note>
    </ligand>
</feature>
<dbReference type="PANTHER" id="PTHR20854">
    <property type="entry name" value="INOSITOL MONOPHOSPHATASE"/>
    <property type="match status" value="1"/>
</dbReference>
<reference evidence="5 6" key="1">
    <citation type="submission" date="2016-03" db="EMBL/GenBank/DDBJ databases">
        <title>Genome sequencing of Devosia sp. S37.</title>
        <authorList>
            <person name="Mohd Nor M."/>
        </authorList>
    </citation>
    <scope>NUCLEOTIDE SEQUENCE [LARGE SCALE GENOMIC DNA]</scope>
    <source>
        <strain evidence="5 6">S37</strain>
    </source>
</reference>
<dbReference type="SUPFAM" id="SSF56655">
    <property type="entry name" value="Carbohydrate phosphatase"/>
    <property type="match status" value="1"/>
</dbReference>
<dbReference type="PANTHER" id="PTHR20854:SF4">
    <property type="entry name" value="INOSITOL-1-MONOPHOSPHATASE-RELATED"/>
    <property type="match status" value="1"/>
</dbReference>
<proteinExistence type="inferred from homology"/>
<comment type="similarity">
    <text evidence="1">Belongs to the inositol monophosphatase superfamily.</text>
</comment>
<dbReference type="RefSeq" id="WP_067455027.1">
    <property type="nucleotide sequence ID" value="NZ_LVVY01000080.1"/>
</dbReference>
<dbReference type="Pfam" id="PF00459">
    <property type="entry name" value="Inositol_P"/>
    <property type="match status" value="1"/>
</dbReference>
<keyword evidence="3 4" id="KW-0460">Magnesium</keyword>
<dbReference type="EMBL" id="LVVY01000080">
    <property type="protein sequence ID" value="OAM77612.1"/>
    <property type="molecule type" value="Genomic_DNA"/>
</dbReference>
<evidence type="ECO:0008006" key="7">
    <source>
        <dbReference type="Google" id="ProtNLM"/>
    </source>
</evidence>
<dbReference type="PRINTS" id="PR00377">
    <property type="entry name" value="IMPHPHTASES"/>
</dbReference>
<dbReference type="Gene3D" id="3.40.190.80">
    <property type="match status" value="1"/>
</dbReference>
<feature type="binding site" evidence="4">
    <location>
        <position position="94"/>
    </location>
    <ligand>
        <name>Mg(2+)</name>
        <dbReference type="ChEBI" id="CHEBI:18420"/>
        <label>1</label>
        <note>catalytic</note>
    </ligand>
</feature>
<evidence type="ECO:0000313" key="5">
    <source>
        <dbReference type="EMBL" id="OAM77612.1"/>
    </source>
</evidence>
<feature type="binding site" evidence="4">
    <location>
        <position position="95"/>
    </location>
    <ligand>
        <name>Mg(2+)</name>
        <dbReference type="ChEBI" id="CHEBI:18420"/>
        <label>1</label>
        <note>catalytic</note>
    </ligand>
</feature>
<evidence type="ECO:0000313" key="6">
    <source>
        <dbReference type="Proteomes" id="UP000078389"/>
    </source>
</evidence>
<dbReference type="GO" id="GO:0046854">
    <property type="term" value="P:phosphatidylinositol phosphate biosynthetic process"/>
    <property type="evidence" value="ECO:0007669"/>
    <property type="project" value="InterPro"/>
</dbReference>
<dbReference type="GO" id="GO:0006020">
    <property type="term" value="P:inositol metabolic process"/>
    <property type="evidence" value="ECO:0007669"/>
    <property type="project" value="TreeGrafter"/>
</dbReference>
<dbReference type="InterPro" id="IPR020550">
    <property type="entry name" value="Inositol_monophosphatase_CS"/>
</dbReference>